<protein>
    <submittedName>
        <fullName evidence="1">Uncharacterized protein</fullName>
    </submittedName>
</protein>
<comment type="caution">
    <text evidence="1">The sequence shown here is derived from an EMBL/GenBank/DDBJ whole genome shotgun (WGS) entry which is preliminary data.</text>
</comment>
<dbReference type="EMBL" id="LFXJ01000002">
    <property type="protein sequence ID" value="KMY33543.1"/>
    <property type="molecule type" value="Genomic_DNA"/>
</dbReference>
<accession>A0A0K9FH63</accession>
<reference evidence="2" key="1">
    <citation type="submission" date="2015-07" db="EMBL/GenBank/DDBJ databases">
        <authorList>
            <consortium name="Consortium for Microbial Forensics and Genomics (microFORGE)"/>
            <person name="Knight B.M."/>
            <person name="Roberts D.P."/>
            <person name="Lin D."/>
            <person name="Hari K."/>
            <person name="Fletcher J."/>
            <person name="Melcher U."/>
            <person name="Blagden T."/>
            <person name="Winegar R.A."/>
        </authorList>
    </citation>
    <scope>NUCLEOTIDE SEQUENCE [LARGE SCALE GENOMIC DNA]</scope>
    <source>
        <strain evidence="2">DSM 23493</strain>
    </source>
</reference>
<name>A0A0K9FH63_9BACI</name>
<organism evidence="1 2">
    <name type="scientific">Lysinibacillus xylanilyticus</name>
    <dbReference type="NCBI Taxonomy" id="582475"/>
    <lineage>
        <taxon>Bacteria</taxon>
        <taxon>Bacillati</taxon>
        <taxon>Bacillota</taxon>
        <taxon>Bacilli</taxon>
        <taxon>Bacillales</taxon>
        <taxon>Bacillaceae</taxon>
        <taxon>Lysinibacillus</taxon>
    </lineage>
</organism>
<dbReference type="PATRIC" id="fig|582475.4.peg.3584"/>
<gene>
    <name evidence="1" type="ORF">ACZ11_00190</name>
</gene>
<evidence type="ECO:0000313" key="2">
    <source>
        <dbReference type="Proteomes" id="UP000037326"/>
    </source>
</evidence>
<sequence length="65" mass="7263">MFSVAKVKRQLQMFYVTKAKRQVQKFPTSIGVEMNAGLSYFSAGVQTSAEIKELSLRTPRPVGPK</sequence>
<evidence type="ECO:0000313" key="1">
    <source>
        <dbReference type="EMBL" id="KMY33543.1"/>
    </source>
</evidence>
<proteinExistence type="predicted"/>
<dbReference type="Proteomes" id="UP000037326">
    <property type="component" value="Unassembled WGS sequence"/>
</dbReference>
<dbReference type="AlphaFoldDB" id="A0A0K9FH63"/>